<evidence type="ECO:0000313" key="9">
    <source>
        <dbReference type="Proteomes" id="UP000504724"/>
    </source>
</evidence>
<gene>
    <name evidence="6" type="primary">azoR</name>
    <name evidence="8" type="ORF">HQN79_04060</name>
</gene>
<keyword evidence="1 6" id="KW-0285">Flavoprotein</keyword>
<dbReference type="Proteomes" id="UP000504724">
    <property type="component" value="Chromosome"/>
</dbReference>
<evidence type="ECO:0000256" key="4">
    <source>
        <dbReference type="ARBA" id="ARBA00023027"/>
    </source>
</evidence>
<evidence type="ECO:0000256" key="6">
    <source>
        <dbReference type="HAMAP-Rule" id="MF_01216"/>
    </source>
</evidence>
<evidence type="ECO:0000313" key="8">
    <source>
        <dbReference type="EMBL" id="QKI88797.1"/>
    </source>
</evidence>
<dbReference type="Gene3D" id="3.40.50.360">
    <property type="match status" value="1"/>
</dbReference>
<sequence length="204" mass="22598">MNNIMRIDASLQPVEQSSSKQLGDFLTTYLAPQELNHLDLAQSSIRPIDAEYLAAAFNPEPTSEQQEILRDSDSLIEQLKAADAVIITAPMYNFGVPANLKSFFDQVLRAGKTFRYTEQGPQGLVEDKPVFIILSSGGDYREGAAQAMNYLDGHLKTMLNFIGLKELYFIHAAGLAQGDADQIVQKAKDDILTVLPQLKREQHA</sequence>
<reference evidence="8 9" key="1">
    <citation type="submission" date="2020-05" db="EMBL/GenBank/DDBJ databases">
        <title>Thiomicrorhabdus sediminis sp.nov. and Thiomicrorhabdus xiamenensis sp.nov., novel sulfur-oxidizing bacteria isolated from coastal sediment.</title>
        <authorList>
            <person name="Liu X."/>
        </authorList>
    </citation>
    <scope>NUCLEOTIDE SEQUENCE [LARGE SCALE GENOMIC DNA]</scope>
    <source>
        <strain evidence="8 9">G2</strain>
    </source>
</reference>
<dbReference type="EC" id="1.7.1.17" evidence="6"/>
<proteinExistence type="inferred from homology"/>
<feature type="binding site" evidence="6">
    <location>
        <begin position="91"/>
        <end position="94"/>
    </location>
    <ligand>
        <name>FMN</name>
        <dbReference type="ChEBI" id="CHEBI:58210"/>
    </ligand>
</feature>
<name>A0A7D4NQF7_9GAMM</name>
<comment type="cofactor">
    <cofactor evidence="6">
        <name>FMN</name>
        <dbReference type="ChEBI" id="CHEBI:58210"/>
    </cofactor>
    <text evidence="6">Binds 1 FMN per subunit.</text>
</comment>
<dbReference type="InterPro" id="IPR050104">
    <property type="entry name" value="FMN-dep_NADH:Q_OxRdtase_AzoR1"/>
</dbReference>
<dbReference type="KEGG" id="txa:HQN79_04060"/>
<dbReference type="RefSeq" id="WP_173284410.1">
    <property type="nucleotide sequence ID" value="NZ_CP054020.1"/>
</dbReference>
<evidence type="ECO:0000256" key="2">
    <source>
        <dbReference type="ARBA" id="ARBA00022643"/>
    </source>
</evidence>
<feature type="binding site" evidence="6">
    <location>
        <begin position="135"/>
        <end position="138"/>
    </location>
    <ligand>
        <name>FMN</name>
        <dbReference type="ChEBI" id="CHEBI:58210"/>
    </ligand>
</feature>
<dbReference type="EC" id="1.6.5.-" evidence="6"/>
<comment type="subunit">
    <text evidence="6">Homodimer.</text>
</comment>
<evidence type="ECO:0000259" key="7">
    <source>
        <dbReference type="Pfam" id="PF02525"/>
    </source>
</evidence>
<dbReference type="InterPro" id="IPR023048">
    <property type="entry name" value="NADH:quinone_OxRdtase_FMN_depd"/>
</dbReference>
<organism evidence="8 9">
    <name type="scientific">Thiomicrorhabdus xiamenensis</name>
    <dbReference type="NCBI Taxonomy" id="2739063"/>
    <lineage>
        <taxon>Bacteria</taxon>
        <taxon>Pseudomonadati</taxon>
        <taxon>Pseudomonadota</taxon>
        <taxon>Gammaproteobacteria</taxon>
        <taxon>Thiotrichales</taxon>
        <taxon>Piscirickettsiaceae</taxon>
        <taxon>Thiomicrorhabdus</taxon>
    </lineage>
</organism>
<feature type="binding site" evidence="6">
    <location>
        <position position="10"/>
    </location>
    <ligand>
        <name>FMN</name>
        <dbReference type="ChEBI" id="CHEBI:58210"/>
    </ligand>
</feature>
<dbReference type="InterPro" id="IPR003680">
    <property type="entry name" value="Flavodoxin_fold"/>
</dbReference>
<dbReference type="GO" id="GO:0016652">
    <property type="term" value="F:oxidoreductase activity, acting on NAD(P)H as acceptor"/>
    <property type="evidence" value="ECO:0007669"/>
    <property type="project" value="UniProtKB-UniRule"/>
</dbReference>
<evidence type="ECO:0000256" key="5">
    <source>
        <dbReference type="ARBA" id="ARBA00048542"/>
    </source>
</evidence>
<keyword evidence="2 6" id="KW-0288">FMN</keyword>
<comment type="function">
    <text evidence="6">Quinone reductase that provides resistance to thiol-specific stress caused by electrophilic quinones.</text>
</comment>
<dbReference type="EMBL" id="CP054020">
    <property type="protein sequence ID" value="QKI88797.1"/>
    <property type="molecule type" value="Genomic_DNA"/>
</dbReference>
<dbReference type="GO" id="GO:0010181">
    <property type="term" value="F:FMN binding"/>
    <property type="evidence" value="ECO:0007669"/>
    <property type="project" value="UniProtKB-UniRule"/>
</dbReference>
<protein>
    <recommendedName>
        <fullName evidence="6">FMN dependent NADH:quinone oxidoreductase</fullName>
        <ecNumber evidence="6">1.6.5.-</ecNumber>
    </recommendedName>
    <alternativeName>
        <fullName evidence="6">Azo-dye reductase</fullName>
    </alternativeName>
    <alternativeName>
        <fullName evidence="6">FMN-dependent NADH-azo compound oxidoreductase</fullName>
    </alternativeName>
    <alternativeName>
        <fullName evidence="6">FMN-dependent NADH-azoreductase</fullName>
        <ecNumber evidence="6">1.7.1.17</ecNumber>
    </alternativeName>
</protein>
<dbReference type="SUPFAM" id="SSF52218">
    <property type="entry name" value="Flavoproteins"/>
    <property type="match status" value="1"/>
</dbReference>
<dbReference type="PANTHER" id="PTHR43741:SF4">
    <property type="entry name" value="FMN-DEPENDENT NADH:QUINONE OXIDOREDUCTASE"/>
    <property type="match status" value="1"/>
</dbReference>
<dbReference type="PANTHER" id="PTHR43741">
    <property type="entry name" value="FMN-DEPENDENT NADH-AZOREDUCTASE 1"/>
    <property type="match status" value="1"/>
</dbReference>
<comment type="catalytic activity">
    <reaction evidence="6">
        <text>2 a quinone + NADH + H(+) = 2 a 1,4-benzosemiquinone + NAD(+)</text>
        <dbReference type="Rhea" id="RHEA:65952"/>
        <dbReference type="ChEBI" id="CHEBI:15378"/>
        <dbReference type="ChEBI" id="CHEBI:57540"/>
        <dbReference type="ChEBI" id="CHEBI:57945"/>
        <dbReference type="ChEBI" id="CHEBI:132124"/>
        <dbReference type="ChEBI" id="CHEBI:134225"/>
    </reaction>
</comment>
<feature type="binding site" evidence="6">
    <location>
        <begin position="17"/>
        <end position="19"/>
    </location>
    <ligand>
        <name>FMN</name>
        <dbReference type="ChEBI" id="CHEBI:58210"/>
    </ligand>
</feature>
<dbReference type="GO" id="GO:0009055">
    <property type="term" value="F:electron transfer activity"/>
    <property type="evidence" value="ECO:0007669"/>
    <property type="project" value="UniProtKB-UniRule"/>
</dbReference>
<feature type="domain" description="Flavodoxin-like fold" evidence="7">
    <location>
        <begin position="3"/>
        <end position="193"/>
    </location>
</feature>
<evidence type="ECO:0000256" key="1">
    <source>
        <dbReference type="ARBA" id="ARBA00022630"/>
    </source>
</evidence>
<dbReference type="GO" id="GO:0016655">
    <property type="term" value="F:oxidoreductase activity, acting on NAD(P)H, quinone or similar compound as acceptor"/>
    <property type="evidence" value="ECO:0007669"/>
    <property type="project" value="InterPro"/>
</dbReference>
<keyword evidence="4 6" id="KW-0520">NAD</keyword>
<comment type="catalytic activity">
    <reaction evidence="5">
        <text>N,N-dimethyl-1,4-phenylenediamine + anthranilate + 2 NAD(+) = 2-(4-dimethylaminophenyl)diazenylbenzoate + 2 NADH + 2 H(+)</text>
        <dbReference type="Rhea" id="RHEA:55872"/>
        <dbReference type="ChEBI" id="CHEBI:15378"/>
        <dbReference type="ChEBI" id="CHEBI:15783"/>
        <dbReference type="ChEBI" id="CHEBI:16567"/>
        <dbReference type="ChEBI" id="CHEBI:57540"/>
        <dbReference type="ChEBI" id="CHEBI:57945"/>
        <dbReference type="ChEBI" id="CHEBI:71579"/>
        <dbReference type="EC" id="1.7.1.17"/>
    </reaction>
    <physiologicalReaction direction="right-to-left" evidence="5">
        <dbReference type="Rhea" id="RHEA:55874"/>
    </physiologicalReaction>
</comment>
<evidence type="ECO:0000256" key="3">
    <source>
        <dbReference type="ARBA" id="ARBA00023002"/>
    </source>
</evidence>
<keyword evidence="9" id="KW-1185">Reference proteome</keyword>
<dbReference type="InterPro" id="IPR029039">
    <property type="entry name" value="Flavoprotein-like_sf"/>
</dbReference>
<comment type="function">
    <text evidence="6">Also exhibits azoreductase activity. Catalyzes the reductive cleavage of the azo bond in aromatic azo compounds to the corresponding amines.</text>
</comment>
<dbReference type="HAMAP" id="MF_01216">
    <property type="entry name" value="Azoreductase_type1"/>
    <property type="match status" value="1"/>
</dbReference>
<accession>A0A7D4NQF7</accession>
<keyword evidence="3 6" id="KW-0560">Oxidoreductase</keyword>
<dbReference type="AlphaFoldDB" id="A0A7D4NQF7"/>
<dbReference type="Pfam" id="PF02525">
    <property type="entry name" value="Flavodoxin_2"/>
    <property type="match status" value="1"/>
</dbReference>
<comment type="similarity">
    <text evidence="6">Belongs to the azoreductase type 1 family.</text>
</comment>